<dbReference type="PANTHER" id="PTHR35457:SF1">
    <property type="entry name" value="HEME A SYNTHASE"/>
    <property type="match status" value="1"/>
</dbReference>
<keyword evidence="10" id="KW-1015">Disulfide bond</keyword>
<dbReference type="GO" id="GO:0016020">
    <property type="term" value="C:membrane"/>
    <property type="evidence" value="ECO:0007669"/>
    <property type="project" value="UniProtKB-SubCell"/>
</dbReference>
<dbReference type="InterPro" id="IPR050450">
    <property type="entry name" value="COX15/CtaA_HemeA_synthase"/>
</dbReference>
<comment type="pathway">
    <text evidence="11">Porphyrin-containing compound metabolism.</text>
</comment>
<keyword evidence="8" id="KW-0350">Heme biosynthesis</keyword>
<evidence type="ECO:0000256" key="6">
    <source>
        <dbReference type="ARBA" id="ARBA00023002"/>
    </source>
</evidence>
<evidence type="ECO:0000256" key="4">
    <source>
        <dbReference type="ARBA" id="ARBA00022723"/>
    </source>
</evidence>
<evidence type="ECO:0000256" key="10">
    <source>
        <dbReference type="ARBA" id="ARBA00023157"/>
    </source>
</evidence>
<feature type="transmembrane region" description="Helical" evidence="12">
    <location>
        <begin position="280"/>
        <end position="299"/>
    </location>
</feature>
<dbReference type="Proteomes" id="UP000050465">
    <property type="component" value="Unassembled WGS sequence"/>
</dbReference>
<evidence type="ECO:0000256" key="1">
    <source>
        <dbReference type="ARBA" id="ARBA00004141"/>
    </source>
</evidence>
<evidence type="ECO:0000313" key="14">
    <source>
        <dbReference type="Proteomes" id="UP000050465"/>
    </source>
</evidence>
<dbReference type="PANTHER" id="PTHR35457">
    <property type="entry name" value="HEME A SYNTHASE"/>
    <property type="match status" value="1"/>
</dbReference>
<evidence type="ECO:0000256" key="11">
    <source>
        <dbReference type="ARBA" id="ARBA00023444"/>
    </source>
</evidence>
<feature type="transmembrane region" description="Helical" evidence="12">
    <location>
        <begin position="311"/>
        <end position="331"/>
    </location>
</feature>
<keyword evidence="6" id="KW-0560">Oxidoreductase</keyword>
<evidence type="ECO:0000256" key="5">
    <source>
        <dbReference type="ARBA" id="ARBA00022989"/>
    </source>
</evidence>
<evidence type="ECO:0000256" key="12">
    <source>
        <dbReference type="SAM" id="Phobius"/>
    </source>
</evidence>
<evidence type="ECO:0000256" key="7">
    <source>
        <dbReference type="ARBA" id="ARBA00023004"/>
    </source>
</evidence>
<dbReference type="InterPro" id="IPR003780">
    <property type="entry name" value="COX15/CtaA_fam"/>
</dbReference>
<gene>
    <name evidence="13" type="primary">cox15</name>
    <name evidence="13" type="ORF">HLUCCA11_01190</name>
</gene>
<keyword evidence="4" id="KW-0479">Metal-binding</keyword>
<sequence>MKTRKEAVSNRFVKAFERLGIQSLKAIPEMTNPSFSSVPFPKSASVLSKRDFAQTLIRRWVWKMVIATLALMAVGSATRVMNAGLACPDWPLCYGQLVPTAQMNLQVFLEWFHRLDASLIGLMAIGLVGLCAWYRQVLPTWLPWASLGALFLIVVQGLLGGLTVIELLRFDIVTAHLGTALLFFCALLTIGTALLPYQPTGNAGKLHYLGLAAAVLVYGQSIIGGLVGSRWAAHQCFGFSDLCSVMNTHIFGVVPPTLAVLLLVLVVWRTPALSPWLRGLANTAGLLVIAQIGLGVATFKLRLQVEPLTVAHQSIGAALLGALVCFTVLSLRDFQAQRLATAQS</sequence>
<feature type="transmembrane region" description="Helical" evidence="12">
    <location>
        <begin position="60"/>
        <end position="81"/>
    </location>
</feature>
<dbReference type="AlphaFoldDB" id="A0A0P7ZVN1"/>
<reference evidence="13 14" key="1">
    <citation type="submission" date="2015-09" db="EMBL/GenBank/DDBJ databases">
        <title>Identification and resolution of microdiversity through metagenomic sequencing of parallel consortia.</title>
        <authorList>
            <person name="Nelson W.C."/>
            <person name="Romine M.F."/>
            <person name="Lindemann S.R."/>
        </authorList>
    </citation>
    <scope>NUCLEOTIDE SEQUENCE [LARGE SCALE GENOMIC DNA]</scope>
    <source>
        <strain evidence="13">Ana</strain>
    </source>
</reference>
<feature type="transmembrane region" description="Helical" evidence="12">
    <location>
        <begin position="141"/>
        <end position="165"/>
    </location>
</feature>
<dbReference type="GO" id="GO:0006784">
    <property type="term" value="P:heme A biosynthetic process"/>
    <property type="evidence" value="ECO:0007669"/>
    <property type="project" value="InterPro"/>
</dbReference>
<dbReference type="STRING" id="1666911.HLUCCA11_01190"/>
<dbReference type="GO" id="GO:0016491">
    <property type="term" value="F:oxidoreductase activity"/>
    <property type="evidence" value="ECO:0007669"/>
    <property type="project" value="UniProtKB-KW"/>
</dbReference>
<accession>A0A0P7ZVN1</accession>
<evidence type="ECO:0000313" key="13">
    <source>
        <dbReference type="EMBL" id="KPQ37697.1"/>
    </source>
</evidence>
<keyword evidence="3 12" id="KW-0812">Transmembrane</keyword>
<keyword evidence="5 12" id="KW-1133">Transmembrane helix</keyword>
<dbReference type="GO" id="GO:0046872">
    <property type="term" value="F:metal ion binding"/>
    <property type="evidence" value="ECO:0007669"/>
    <property type="project" value="UniProtKB-KW"/>
</dbReference>
<keyword evidence="2" id="KW-1003">Cell membrane</keyword>
<evidence type="ECO:0000256" key="2">
    <source>
        <dbReference type="ARBA" id="ARBA00022475"/>
    </source>
</evidence>
<protein>
    <submittedName>
        <fullName evidence="13">Cytochrome c oxidase assembly protein subunit Cox15</fullName>
    </submittedName>
</protein>
<feature type="transmembrane region" description="Helical" evidence="12">
    <location>
        <begin position="248"/>
        <end position="268"/>
    </location>
</feature>
<keyword evidence="9 12" id="KW-0472">Membrane</keyword>
<name>A0A0P7ZVN1_9CYAN</name>
<comment type="subcellular location">
    <subcellularLocation>
        <location evidence="1">Membrane</location>
        <topology evidence="1">Multi-pass membrane protein</topology>
    </subcellularLocation>
</comment>
<comment type="caution">
    <text evidence="13">The sequence shown here is derived from an EMBL/GenBank/DDBJ whole genome shotgun (WGS) entry which is preliminary data.</text>
</comment>
<evidence type="ECO:0000256" key="8">
    <source>
        <dbReference type="ARBA" id="ARBA00023133"/>
    </source>
</evidence>
<keyword evidence="7" id="KW-0408">Iron</keyword>
<proteinExistence type="predicted"/>
<dbReference type="EMBL" id="LJZR01000001">
    <property type="protein sequence ID" value="KPQ37697.1"/>
    <property type="molecule type" value="Genomic_DNA"/>
</dbReference>
<organism evidence="13 14">
    <name type="scientific">Phormidesmis priestleyi Ana</name>
    <dbReference type="NCBI Taxonomy" id="1666911"/>
    <lineage>
        <taxon>Bacteria</taxon>
        <taxon>Bacillati</taxon>
        <taxon>Cyanobacteriota</taxon>
        <taxon>Cyanophyceae</taxon>
        <taxon>Leptolyngbyales</taxon>
        <taxon>Leptolyngbyaceae</taxon>
        <taxon>Phormidesmis</taxon>
    </lineage>
</organism>
<evidence type="ECO:0000256" key="3">
    <source>
        <dbReference type="ARBA" id="ARBA00022692"/>
    </source>
</evidence>
<dbReference type="PATRIC" id="fig|1666911.3.peg.2631"/>
<feature type="transmembrane region" description="Helical" evidence="12">
    <location>
        <begin position="117"/>
        <end position="134"/>
    </location>
</feature>
<dbReference type="Pfam" id="PF02628">
    <property type="entry name" value="COX15-CtaA"/>
    <property type="match status" value="1"/>
</dbReference>
<feature type="transmembrane region" description="Helical" evidence="12">
    <location>
        <begin position="208"/>
        <end position="228"/>
    </location>
</feature>
<feature type="transmembrane region" description="Helical" evidence="12">
    <location>
        <begin position="177"/>
        <end position="196"/>
    </location>
</feature>
<evidence type="ECO:0000256" key="9">
    <source>
        <dbReference type="ARBA" id="ARBA00023136"/>
    </source>
</evidence>